<sequence length="90" mass="9919">PQRTRGRCFWAAAARRYGAAKGHSPWSRDRYGRALPAGWGAGARGRAGVQPGGLRHPRAPRAHQRHRAERGAGSRPKVVERGRCDGLRYP</sequence>
<proteinExistence type="predicted"/>
<dbReference type="AlphaFoldDB" id="A0A699XCX4"/>
<dbReference type="EMBL" id="BKCJ011827551">
    <property type="protein sequence ID" value="GFD56270.1"/>
    <property type="molecule type" value="Genomic_DNA"/>
</dbReference>
<comment type="caution">
    <text evidence="2">The sequence shown here is derived from an EMBL/GenBank/DDBJ whole genome shotgun (WGS) entry which is preliminary data.</text>
</comment>
<feature type="compositionally biased region" description="Basic residues" evidence="1">
    <location>
        <begin position="55"/>
        <end position="68"/>
    </location>
</feature>
<name>A0A699XCX4_TANCI</name>
<feature type="non-terminal residue" evidence="2">
    <location>
        <position position="90"/>
    </location>
</feature>
<feature type="non-terminal residue" evidence="2">
    <location>
        <position position="1"/>
    </location>
</feature>
<reference evidence="2" key="1">
    <citation type="journal article" date="2019" name="Sci. Rep.">
        <title>Draft genome of Tanacetum cinerariifolium, the natural source of mosquito coil.</title>
        <authorList>
            <person name="Yamashiro T."/>
            <person name="Shiraishi A."/>
            <person name="Satake H."/>
            <person name="Nakayama K."/>
        </authorList>
    </citation>
    <scope>NUCLEOTIDE SEQUENCE</scope>
</reference>
<gene>
    <name evidence="2" type="ORF">Tci_928239</name>
</gene>
<evidence type="ECO:0000256" key="1">
    <source>
        <dbReference type="SAM" id="MobiDB-lite"/>
    </source>
</evidence>
<feature type="region of interest" description="Disordered" evidence="1">
    <location>
        <begin position="42"/>
        <end position="90"/>
    </location>
</feature>
<evidence type="ECO:0000313" key="2">
    <source>
        <dbReference type="EMBL" id="GFD56270.1"/>
    </source>
</evidence>
<protein>
    <submittedName>
        <fullName evidence="2">Uncharacterized protein</fullName>
    </submittedName>
</protein>
<organism evidence="2">
    <name type="scientific">Tanacetum cinerariifolium</name>
    <name type="common">Dalmatian daisy</name>
    <name type="synonym">Chrysanthemum cinerariifolium</name>
    <dbReference type="NCBI Taxonomy" id="118510"/>
    <lineage>
        <taxon>Eukaryota</taxon>
        <taxon>Viridiplantae</taxon>
        <taxon>Streptophyta</taxon>
        <taxon>Embryophyta</taxon>
        <taxon>Tracheophyta</taxon>
        <taxon>Spermatophyta</taxon>
        <taxon>Magnoliopsida</taxon>
        <taxon>eudicotyledons</taxon>
        <taxon>Gunneridae</taxon>
        <taxon>Pentapetalae</taxon>
        <taxon>asterids</taxon>
        <taxon>campanulids</taxon>
        <taxon>Asterales</taxon>
        <taxon>Asteraceae</taxon>
        <taxon>Asteroideae</taxon>
        <taxon>Anthemideae</taxon>
        <taxon>Anthemidinae</taxon>
        <taxon>Tanacetum</taxon>
    </lineage>
</organism>
<accession>A0A699XCX4</accession>
<feature type="compositionally biased region" description="Basic and acidic residues" evidence="1">
    <location>
        <begin position="69"/>
        <end position="90"/>
    </location>
</feature>